<evidence type="ECO:0000313" key="3">
    <source>
        <dbReference type="Proteomes" id="UP000670527"/>
    </source>
</evidence>
<accession>A0ABS3TH24</accession>
<evidence type="ECO:0000256" key="1">
    <source>
        <dbReference type="SAM" id="SignalP"/>
    </source>
</evidence>
<feature type="chain" id="PRO_5046936703" evidence="1">
    <location>
        <begin position="34"/>
        <end position="205"/>
    </location>
</feature>
<reference evidence="2 3" key="1">
    <citation type="submission" date="2021-03" db="EMBL/GenBank/DDBJ databases">
        <authorList>
            <person name="Kim M.K."/>
        </authorList>
    </citation>
    <scope>NUCLEOTIDE SEQUENCE [LARGE SCALE GENOMIC DNA]</scope>
    <source>
        <strain evidence="2 3">BT507</strain>
    </source>
</reference>
<dbReference type="InterPro" id="IPR022276">
    <property type="entry name" value="Conjug_transposon_TraK"/>
</dbReference>
<feature type="signal peptide" evidence="1">
    <location>
        <begin position="1"/>
        <end position="33"/>
    </location>
</feature>
<dbReference type="NCBIfam" id="TIGR03781">
    <property type="entry name" value="Bac_Flav_CT_K"/>
    <property type="match status" value="1"/>
</dbReference>
<dbReference type="EMBL" id="JAGETX010000021">
    <property type="protein sequence ID" value="MBO3272957.1"/>
    <property type="molecule type" value="Genomic_DNA"/>
</dbReference>
<dbReference type="RefSeq" id="WP_208309122.1">
    <property type="nucleotide sequence ID" value="NZ_JAGETX010000021.1"/>
</dbReference>
<keyword evidence="3" id="KW-1185">Reference proteome</keyword>
<gene>
    <name evidence="2" type="primary">traK</name>
    <name evidence="2" type="ORF">J4D97_20070</name>
</gene>
<comment type="caution">
    <text evidence="2">The sequence shown here is derived from an EMBL/GenBank/DDBJ whole genome shotgun (WGS) entry which is preliminary data.</text>
</comment>
<keyword evidence="1" id="KW-0732">Signal</keyword>
<name>A0ABS3TH24_9BACT</name>
<protein>
    <submittedName>
        <fullName evidence="2">Conjugative transposon protein TraK</fullName>
    </submittedName>
</protein>
<sequence length="205" mass="23538">MFRSLKNIDSAYQQTKTLALLFMLLCFSVAAYAVYSARQTATAAQGRIYVLDQGNLLAAVSHNVKENRPVEAKDHVKRFHEFFFTLDPDAKAIEYNVSQSLFLADESAQRAYENLKESGYYNKLIQANISQDIKVDSVSINAANYPYYARCYAHQQVIRASSVTSRLLVSECYLRDVSRSTNNPHGFLMERWRVVQNNDLRTERR</sequence>
<organism evidence="2 3">
    <name type="scientific">Hymenobacter defluvii</name>
    <dbReference type="NCBI Taxonomy" id="2054411"/>
    <lineage>
        <taxon>Bacteria</taxon>
        <taxon>Pseudomonadati</taxon>
        <taxon>Bacteroidota</taxon>
        <taxon>Cytophagia</taxon>
        <taxon>Cytophagales</taxon>
        <taxon>Hymenobacteraceae</taxon>
        <taxon>Hymenobacter</taxon>
    </lineage>
</organism>
<proteinExistence type="predicted"/>
<evidence type="ECO:0000313" key="2">
    <source>
        <dbReference type="EMBL" id="MBO3272957.1"/>
    </source>
</evidence>
<dbReference type="Proteomes" id="UP000670527">
    <property type="component" value="Unassembled WGS sequence"/>
</dbReference>